<name>A0A917DD63_9FLAO</name>
<dbReference type="EMBL" id="BMFG01000006">
    <property type="protein sequence ID" value="GGD27737.1"/>
    <property type="molecule type" value="Genomic_DNA"/>
</dbReference>
<reference evidence="1" key="2">
    <citation type="submission" date="2020-09" db="EMBL/GenBank/DDBJ databases">
        <authorList>
            <person name="Sun Q."/>
            <person name="Zhou Y."/>
        </authorList>
    </citation>
    <scope>NUCLEOTIDE SEQUENCE</scope>
    <source>
        <strain evidence="1">CGMCC 1.12506</strain>
    </source>
</reference>
<dbReference type="RefSeq" id="WP_188362173.1">
    <property type="nucleotide sequence ID" value="NZ_BMFG01000006.1"/>
</dbReference>
<evidence type="ECO:0000313" key="1">
    <source>
        <dbReference type="EMBL" id="GGD27737.1"/>
    </source>
</evidence>
<keyword evidence="2" id="KW-1185">Reference proteome</keyword>
<reference evidence="1" key="1">
    <citation type="journal article" date="2014" name="Int. J. Syst. Evol. Microbiol.">
        <title>Complete genome sequence of Corynebacterium casei LMG S-19264T (=DSM 44701T), isolated from a smear-ripened cheese.</title>
        <authorList>
            <consortium name="US DOE Joint Genome Institute (JGI-PGF)"/>
            <person name="Walter F."/>
            <person name="Albersmeier A."/>
            <person name="Kalinowski J."/>
            <person name="Ruckert C."/>
        </authorList>
    </citation>
    <scope>NUCLEOTIDE SEQUENCE</scope>
    <source>
        <strain evidence="1">CGMCC 1.12506</strain>
    </source>
</reference>
<dbReference type="AlphaFoldDB" id="A0A917DD63"/>
<evidence type="ECO:0008006" key="3">
    <source>
        <dbReference type="Google" id="ProtNLM"/>
    </source>
</evidence>
<accession>A0A917DD63</accession>
<gene>
    <name evidence="1" type="ORF">GCM10011343_17390</name>
</gene>
<evidence type="ECO:0000313" key="2">
    <source>
        <dbReference type="Proteomes" id="UP000625735"/>
    </source>
</evidence>
<protein>
    <recommendedName>
        <fullName evidence="3">Lipoprotein</fullName>
    </recommendedName>
</protein>
<dbReference type="Proteomes" id="UP000625735">
    <property type="component" value="Unassembled WGS sequence"/>
</dbReference>
<sequence>MKAIKRLNLILIIISNSLIISCKEKNDDLVIILHTRDSKDLIINNPIYCFNNGEFYFEIDETNYNFINENVVSKISILCNGNNVSALPSLVFLSKLPDSELFFLVDDNKLKMDYVKKNNKIWILIREKIDSNILKNNISIKTSCNW</sequence>
<dbReference type="PROSITE" id="PS51257">
    <property type="entry name" value="PROKAR_LIPOPROTEIN"/>
    <property type="match status" value="1"/>
</dbReference>
<organism evidence="1 2">
    <name type="scientific">Flavobacterium orientale</name>
    <dbReference type="NCBI Taxonomy" id="1756020"/>
    <lineage>
        <taxon>Bacteria</taxon>
        <taxon>Pseudomonadati</taxon>
        <taxon>Bacteroidota</taxon>
        <taxon>Flavobacteriia</taxon>
        <taxon>Flavobacteriales</taxon>
        <taxon>Flavobacteriaceae</taxon>
        <taxon>Flavobacterium</taxon>
    </lineage>
</organism>
<proteinExistence type="predicted"/>
<comment type="caution">
    <text evidence="1">The sequence shown here is derived from an EMBL/GenBank/DDBJ whole genome shotgun (WGS) entry which is preliminary data.</text>
</comment>